<comment type="caution">
    <text evidence="1">The sequence shown here is derived from an EMBL/GenBank/DDBJ whole genome shotgun (WGS) entry which is preliminary data.</text>
</comment>
<dbReference type="EMBL" id="BCSZ01000020">
    <property type="protein sequence ID" value="GAT01988.1"/>
    <property type="molecule type" value="Genomic_DNA"/>
</dbReference>
<name>A0A117IE20_MYCFO</name>
<reference evidence="1 2" key="1">
    <citation type="journal article" date="2016" name="Genome Announc.">
        <title>Draft Genome Sequences of Five Rapidly Growing Mycobacterium Species, M. thermoresistibile, M. fortuitum subsp. acetamidolyticum, M. canariasense, M. brisbanense, and M. novocastrense.</title>
        <authorList>
            <person name="Katahira K."/>
            <person name="Ogura Y."/>
            <person name="Gotoh Y."/>
            <person name="Hayashi T."/>
        </authorList>
    </citation>
    <scope>NUCLEOTIDE SEQUENCE [LARGE SCALE GENOMIC DNA]</scope>
    <source>
        <strain evidence="1 2">JCM6368</strain>
    </source>
</reference>
<sequence>MPPGADMLMNALAVDHAGLDEHVSVPLGPVMQTVALVAWARPEHFVATRVADTAVLLPPGSCSAWGADSWNVQPSSSAAAEGAPLVRAPTDPAAMATANANRMDLEKRWRVSVC</sequence>
<proteinExistence type="predicted"/>
<organism evidence="1 2">
    <name type="scientific">Mycolicibacterium fortuitum subsp. acetamidolyticum</name>
    <dbReference type="NCBI Taxonomy" id="144550"/>
    <lineage>
        <taxon>Bacteria</taxon>
        <taxon>Bacillati</taxon>
        <taxon>Actinomycetota</taxon>
        <taxon>Actinomycetes</taxon>
        <taxon>Mycobacteriales</taxon>
        <taxon>Mycobacteriaceae</taxon>
        <taxon>Mycolicibacterium</taxon>
    </lineage>
</organism>
<accession>A0A117IE20</accession>
<gene>
    <name evidence="1" type="ORF">RMCFA_2100</name>
</gene>
<protein>
    <submittedName>
        <fullName evidence="1">Uncharacterized protein</fullName>
    </submittedName>
</protein>
<dbReference type="AlphaFoldDB" id="A0A117IE20"/>
<dbReference type="Proteomes" id="UP000069705">
    <property type="component" value="Unassembled WGS sequence"/>
</dbReference>
<evidence type="ECO:0000313" key="1">
    <source>
        <dbReference type="EMBL" id="GAT01988.1"/>
    </source>
</evidence>
<reference evidence="2" key="2">
    <citation type="submission" date="2016-02" db="EMBL/GenBank/DDBJ databases">
        <title>Draft genome sequence of five rapidly growing Mycobacterium species.</title>
        <authorList>
            <person name="Katahira K."/>
            <person name="Gotou Y."/>
            <person name="Iida K."/>
            <person name="Ogura Y."/>
            <person name="Hayashi T."/>
        </authorList>
    </citation>
    <scope>NUCLEOTIDE SEQUENCE [LARGE SCALE GENOMIC DNA]</scope>
    <source>
        <strain evidence="2">JCM6368</strain>
    </source>
</reference>
<evidence type="ECO:0000313" key="2">
    <source>
        <dbReference type="Proteomes" id="UP000069705"/>
    </source>
</evidence>